<evidence type="ECO:0000313" key="4">
    <source>
        <dbReference type="EMBL" id="MFC7126456.1"/>
    </source>
</evidence>
<dbReference type="InterPro" id="IPR004843">
    <property type="entry name" value="Calcineurin-like_PHP"/>
</dbReference>
<dbReference type="RefSeq" id="WP_267636011.1">
    <property type="nucleotide sequence ID" value="NZ_JAODIY010000001.1"/>
</dbReference>
<dbReference type="SUPFAM" id="SSF55816">
    <property type="entry name" value="5'-nucleotidase (syn. UDP-sugar hydrolase), C-terminal domain"/>
    <property type="match status" value="1"/>
</dbReference>
<gene>
    <name evidence="4" type="ORF">ACFQJ7_10480</name>
</gene>
<dbReference type="InterPro" id="IPR008334">
    <property type="entry name" value="5'-Nucleotdase_C"/>
</dbReference>
<reference evidence="4 5" key="1">
    <citation type="journal article" date="2014" name="Int. J. Syst. Evol. Microbiol.">
        <title>Complete genome sequence of Corynebacterium casei LMG S-19264T (=DSM 44701T), isolated from a smear-ripened cheese.</title>
        <authorList>
            <consortium name="US DOE Joint Genome Institute (JGI-PGF)"/>
            <person name="Walter F."/>
            <person name="Albersmeier A."/>
            <person name="Kalinowski J."/>
            <person name="Ruckert C."/>
        </authorList>
    </citation>
    <scope>NUCLEOTIDE SEQUENCE [LARGE SCALE GENOMIC DNA]</scope>
    <source>
        <strain evidence="4 5">CGMCC 4.7215</strain>
    </source>
</reference>
<feature type="domain" description="5'-Nucleotidase C-terminal" evidence="3">
    <location>
        <begin position="273"/>
        <end position="415"/>
    </location>
</feature>
<protein>
    <submittedName>
        <fullName evidence="4">Bifunctional metallophosphatase/5'-nucleotidase</fullName>
    </submittedName>
</protein>
<evidence type="ECO:0000313" key="5">
    <source>
        <dbReference type="Proteomes" id="UP001596414"/>
    </source>
</evidence>
<dbReference type="Gene3D" id="3.60.21.10">
    <property type="match status" value="1"/>
</dbReference>
<evidence type="ECO:0000256" key="1">
    <source>
        <dbReference type="ARBA" id="ARBA00022729"/>
    </source>
</evidence>
<dbReference type="PANTHER" id="PTHR11575">
    <property type="entry name" value="5'-NUCLEOTIDASE-RELATED"/>
    <property type="match status" value="1"/>
</dbReference>
<dbReference type="AlphaFoldDB" id="A0ABD5X9H0"/>
<keyword evidence="1" id="KW-0732">Signal</keyword>
<dbReference type="Proteomes" id="UP001596414">
    <property type="component" value="Unassembled WGS sequence"/>
</dbReference>
<dbReference type="Gene3D" id="3.90.780.10">
    <property type="entry name" value="5'-Nucleotidase, C-terminal domain"/>
    <property type="match status" value="1"/>
</dbReference>
<sequence length="463" mass="50031">MSVRILHYSDIENATDDPQRIGRLTRCLRDHRDDRTLVCGTGDTTSPGLLSIETGGEHAHRFFEAADPDFSVPGNHDFDSGVDRFRDIAAESPQTWLIANLADGDRPVAHDLGVRATAVTTVGTERVGFVGVTDPGTLADHVTSGELTVTDPVAAAEDAVADLPSDLDYVVVLSHAGSRDDDIARIDRVDMVLGGHDHERRADTVAETPVAHPGERGERLTEAELTGEGATATLHDVTEYPVAEDVAGTYRELFTELGLNEMLTDVDSPVGRDRNDRYPETPIGNFVVDSIRWAADADVAVVHPLMLRSGPPLEETVSVGDVRSTTPFDNDLHSTCLDGDELVALFESLASPEFLELDAEVYGHVSGATLSWRRDDDGLELLEATVDGERPDATESYTVAAPSLEFISDGLYPVLTEECIEVDHGSQHDALVGHAREQGIDSEIDGRMQVASDTASGEFRSLR</sequence>
<name>A0ABD5X9H0_9EURY</name>
<comment type="caution">
    <text evidence="4">The sequence shown here is derived from an EMBL/GenBank/DDBJ whole genome shotgun (WGS) entry which is preliminary data.</text>
</comment>
<evidence type="ECO:0000259" key="2">
    <source>
        <dbReference type="Pfam" id="PF00149"/>
    </source>
</evidence>
<dbReference type="EMBL" id="JBHSZQ010000020">
    <property type="protein sequence ID" value="MFC7126456.1"/>
    <property type="molecule type" value="Genomic_DNA"/>
</dbReference>
<dbReference type="Pfam" id="PF00149">
    <property type="entry name" value="Metallophos"/>
    <property type="match status" value="1"/>
</dbReference>
<dbReference type="InterPro" id="IPR006179">
    <property type="entry name" value="5_nucleotidase/apyrase"/>
</dbReference>
<dbReference type="InterPro" id="IPR029052">
    <property type="entry name" value="Metallo-depent_PP-like"/>
</dbReference>
<dbReference type="SUPFAM" id="SSF56300">
    <property type="entry name" value="Metallo-dependent phosphatases"/>
    <property type="match status" value="1"/>
</dbReference>
<dbReference type="InterPro" id="IPR036907">
    <property type="entry name" value="5'-Nucleotdase_C_sf"/>
</dbReference>
<dbReference type="Pfam" id="PF02872">
    <property type="entry name" value="5_nucleotid_C"/>
    <property type="match status" value="1"/>
</dbReference>
<evidence type="ECO:0000259" key="3">
    <source>
        <dbReference type="Pfam" id="PF02872"/>
    </source>
</evidence>
<accession>A0ABD5X9H0</accession>
<dbReference type="PANTHER" id="PTHR11575:SF24">
    <property type="entry name" value="5'-NUCLEOTIDASE"/>
    <property type="match status" value="1"/>
</dbReference>
<proteinExistence type="predicted"/>
<organism evidence="4 5">
    <name type="scientific">Halovenus rubra</name>
    <dbReference type="NCBI Taxonomy" id="869890"/>
    <lineage>
        <taxon>Archaea</taxon>
        <taxon>Methanobacteriati</taxon>
        <taxon>Methanobacteriota</taxon>
        <taxon>Stenosarchaea group</taxon>
        <taxon>Halobacteria</taxon>
        <taxon>Halobacteriales</taxon>
        <taxon>Haloarculaceae</taxon>
        <taxon>Halovenus</taxon>
    </lineage>
</organism>
<feature type="domain" description="Calcineurin-like phosphoesterase" evidence="2">
    <location>
        <begin position="4"/>
        <end position="199"/>
    </location>
</feature>